<dbReference type="AlphaFoldDB" id="A0A5J5IQM8"/>
<evidence type="ECO:0000313" key="6">
    <source>
        <dbReference type="EMBL" id="KAA9085458.1"/>
    </source>
</evidence>
<evidence type="ECO:0000256" key="4">
    <source>
        <dbReference type="PROSITE-ProRule" id="PRU00335"/>
    </source>
</evidence>
<keyword evidence="3" id="KW-0804">Transcription</keyword>
<protein>
    <submittedName>
        <fullName evidence="6">TetR/AcrR family transcriptional regulator</fullName>
    </submittedName>
</protein>
<dbReference type="OrthoDB" id="7505659at2"/>
<dbReference type="PANTHER" id="PTHR47506:SF6">
    <property type="entry name" value="HTH-TYPE TRANSCRIPTIONAL REPRESSOR NEMR"/>
    <property type="match status" value="1"/>
</dbReference>
<keyword evidence="1" id="KW-0805">Transcription regulation</keyword>
<sequence length="199" mass="21990">MTKRRERGSYAKGIAKREEILTRALEVIAQQGYRGASIKEIAQAVGLSQAGLLHYFESKEHLFVEVLRKRDEMDSPALADPDTGTDVFFARFLATVRHNSEVPGLVQLFSQLSVDAADPQHPAHPYFVERTATFRDLVVAHLRVDPDDAASAAEAEAWARILQAVSDGLQLQWMLDPGVDMAGTLERLLLAIPVAQRTA</sequence>
<evidence type="ECO:0000259" key="5">
    <source>
        <dbReference type="PROSITE" id="PS50977"/>
    </source>
</evidence>
<comment type="caution">
    <text evidence="6">The sequence shown here is derived from an EMBL/GenBank/DDBJ whole genome shotgun (WGS) entry which is preliminary data.</text>
</comment>
<dbReference type="SUPFAM" id="SSF48498">
    <property type="entry name" value="Tetracyclin repressor-like, C-terminal domain"/>
    <property type="match status" value="1"/>
</dbReference>
<dbReference type="InterPro" id="IPR009057">
    <property type="entry name" value="Homeodomain-like_sf"/>
</dbReference>
<dbReference type="SUPFAM" id="SSF46689">
    <property type="entry name" value="Homeodomain-like"/>
    <property type="match status" value="1"/>
</dbReference>
<keyword evidence="2 4" id="KW-0238">DNA-binding</keyword>
<keyword evidence="7" id="KW-1185">Reference proteome</keyword>
<dbReference type="InterPro" id="IPR036271">
    <property type="entry name" value="Tet_transcr_reg_TetR-rel_C_sf"/>
</dbReference>
<reference evidence="7" key="1">
    <citation type="submission" date="2019-09" db="EMBL/GenBank/DDBJ databases">
        <title>Mumia zhuanghuii sp. nov. isolated from the intestinal contents of plateau pika (Ochotona curzoniae) in the Qinghai-Tibet plateau of China.</title>
        <authorList>
            <person name="Tian Z."/>
        </authorList>
    </citation>
    <scope>NUCLEOTIDE SEQUENCE [LARGE SCALE GENOMIC DNA]</scope>
    <source>
        <strain evidence="7">DSM 25564</strain>
    </source>
</reference>
<dbReference type="Proteomes" id="UP000327039">
    <property type="component" value="Unassembled WGS sequence"/>
</dbReference>
<name>A0A5J5IQM8_9MICO</name>
<dbReference type="GO" id="GO:0003677">
    <property type="term" value="F:DNA binding"/>
    <property type="evidence" value="ECO:0007669"/>
    <property type="project" value="UniProtKB-UniRule"/>
</dbReference>
<dbReference type="Pfam" id="PF00440">
    <property type="entry name" value="TetR_N"/>
    <property type="match status" value="1"/>
</dbReference>
<dbReference type="RefSeq" id="WP_150420180.1">
    <property type="nucleotide sequence ID" value="NZ_VYRZ01000003.1"/>
</dbReference>
<proteinExistence type="predicted"/>
<organism evidence="6 7">
    <name type="scientific">Microbacterium radiodurans</name>
    <dbReference type="NCBI Taxonomy" id="661398"/>
    <lineage>
        <taxon>Bacteria</taxon>
        <taxon>Bacillati</taxon>
        <taxon>Actinomycetota</taxon>
        <taxon>Actinomycetes</taxon>
        <taxon>Micrococcales</taxon>
        <taxon>Microbacteriaceae</taxon>
        <taxon>Microbacterium</taxon>
    </lineage>
</organism>
<evidence type="ECO:0000256" key="1">
    <source>
        <dbReference type="ARBA" id="ARBA00023015"/>
    </source>
</evidence>
<dbReference type="EMBL" id="VYRZ01000003">
    <property type="protein sequence ID" value="KAA9085458.1"/>
    <property type="molecule type" value="Genomic_DNA"/>
</dbReference>
<feature type="DNA-binding region" description="H-T-H motif" evidence="4">
    <location>
        <begin position="37"/>
        <end position="56"/>
    </location>
</feature>
<evidence type="ECO:0000256" key="2">
    <source>
        <dbReference type="ARBA" id="ARBA00023125"/>
    </source>
</evidence>
<dbReference type="PROSITE" id="PS50977">
    <property type="entry name" value="HTH_TETR_2"/>
    <property type="match status" value="1"/>
</dbReference>
<dbReference type="PRINTS" id="PR00455">
    <property type="entry name" value="HTHTETR"/>
</dbReference>
<feature type="domain" description="HTH tetR-type" evidence="5">
    <location>
        <begin position="14"/>
        <end position="74"/>
    </location>
</feature>
<evidence type="ECO:0000313" key="7">
    <source>
        <dbReference type="Proteomes" id="UP000327039"/>
    </source>
</evidence>
<accession>A0A5J5IQM8</accession>
<gene>
    <name evidence="6" type="ORF">F6B42_13455</name>
</gene>
<evidence type="ECO:0000256" key="3">
    <source>
        <dbReference type="ARBA" id="ARBA00023163"/>
    </source>
</evidence>
<dbReference type="Gene3D" id="1.10.357.10">
    <property type="entry name" value="Tetracycline Repressor, domain 2"/>
    <property type="match status" value="1"/>
</dbReference>
<dbReference type="PANTHER" id="PTHR47506">
    <property type="entry name" value="TRANSCRIPTIONAL REGULATORY PROTEIN"/>
    <property type="match status" value="1"/>
</dbReference>
<dbReference type="InterPro" id="IPR001647">
    <property type="entry name" value="HTH_TetR"/>
</dbReference>